<dbReference type="GO" id="GO:0008887">
    <property type="term" value="F:glycerate kinase activity"/>
    <property type="evidence" value="ECO:0007669"/>
    <property type="project" value="InterPro"/>
</dbReference>
<feature type="domain" description="MOFRL" evidence="1">
    <location>
        <begin position="296"/>
        <end position="400"/>
    </location>
</feature>
<keyword evidence="4" id="KW-1185">Reference proteome</keyword>
<dbReference type="Pfam" id="PF13660">
    <property type="entry name" value="DUF4147"/>
    <property type="match status" value="1"/>
</dbReference>
<dbReference type="PANTHER" id="PTHR12227">
    <property type="entry name" value="GLYCERATE KINASE"/>
    <property type="match status" value="1"/>
</dbReference>
<comment type="caution">
    <text evidence="3">The sequence shown here is derived from an EMBL/GenBank/DDBJ whole genome shotgun (WGS) entry which is preliminary data.</text>
</comment>
<evidence type="ECO:0000313" key="3">
    <source>
        <dbReference type="EMBL" id="MBB6063450.1"/>
    </source>
</evidence>
<dbReference type="GO" id="GO:0016618">
    <property type="term" value="F:hydroxypyruvate reductase [NAD(P)H] activity"/>
    <property type="evidence" value="ECO:0007669"/>
    <property type="project" value="UniProtKB-EC"/>
</dbReference>
<dbReference type="EMBL" id="JACHEX010000008">
    <property type="protein sequence ID" value="MBB6063450.1"/>
    <property type="molecule type" value="Genomic_DNA"/>
</dbReference>
<keyword evidence="3" id="KW-0560">Oxidoreductase</keyword>
<dbReference type="GO" id="GO:0005737">
    <property type="term" value="C:cytoplasm"/>
    <property type="evidence" value="ECO:0007669"/>
    <property type="project" value="TreeGrafter"/>
</dbReference>
<dbReference type="Pfam" id="PF05161">
    <property type="entry name" value="MOFRL"/>
    <property type="match status" value="1"/>
</dbReference>
<dbReference type="AlphaFoldDB" id="A0A841GUV1"/>
<accession>A0A841GUV1</accession>
<evidence type="ECO:0000259" key="2">
    <source>
        <dbReference type="Pfam" id="PF13660"/>
    </source>
</evidence>
<sequence length="407" mass="44642">MELKTLAKKLIFDTLDDIQPEKLVKEKLKELRVDKKVYVLSIGKAAWKMAKAANDVLDIEYGIVITKYGYSFGNIENFDIFEAGHPLPDENSLSATKFAVEKFSKLSKDDILLVLISGGGSSTFELLQDGLSLDDLKDVTTQLLKSGADIKEINTIRSRLSKVKGGRFLNFVKSKVITLVLSDVLENDLSYIASGPTYETSSTFEDADKIIKKYKLDFNENIINALKKDVKVNKKVDIEHYIIGSIDIACDVLEKKARKYNLNTLVLTTRLDCEAKEAGKFIASIAKSSKLKTPYCIIFGGETVVKVKGSGKGGRNQELCYSAALEIENMKDVVIASVGTDGTDGPTDAAGAIVDGKTISKVRKFSKDPYEFLLNNDTYNALKLSGDLLITGPTGTNLNDIGFILKG</sequence>
<dbReference type="SUPFAM" id="SSF82544">
    <property type="entry name" value="GckA/TtuD-like"/>
    <property type="match status" value="1"/>
</dbReference>
<evidence type="ECO:0000259" key="1">
    <source>
        <dbReference type="Pfam" id="PF05161"/>
    </source>
</evidence>
<dbReference type="InterPro" id="IPR037035">
    <property type="entry name" value="GK-like_C_sf"/>
</dbReference>
<evidence type="ECO:0000313" key="4">
    <source>
        <dbReference type="Proteomes" id="UP000555828"/>
    </source>
</evidence>
<dbReference type="Gene3D" id="3.40.50.10180">
    <property type="entry name" value="Glycerate kinase, MOFRL-like N-terminal domain"/>
    <property type="match status" value="1"/>
</dbReference>
<dbReference type="Proteomes" id="UP000555828">
    <property type="component" value="Unassembled WGS sequence"/>
</dbReference>
<dbReference type="InterPro" id="IPR007835">
    <property type="entry name" value="MOFRL"/>
</dbReference>
<reference evidence="3 4" key="1">
    <citation type="submission" date="2020-08" db="EMBL/GenBank/DDBJ databases">
        <title>Genomic Encyclopedia of Type Strains, Phase IV (KMG-IV): sequencing the most valuable type-strain genomes for metagenomic binning, comparative biology and taxonomic classification.</title>
        <authorList>
            <person name="Goeker M."/>
        </authorList>
    </citation>
    <scope>NUCLEOTIDE SEQUENCE [LARGE SCALE GENOMIC DNA]</scope>
    <source>
        <strain evidence="3 4">DSM 13481</strain>
    </source>
</reference>
<organism evidence="3 4">
    <name type="scientific">Thermosipho japonicus</name>
    <dbReference type="NCBI Taxonomy" id="90323"/>
    <lineage>
        <taxon>Bacteria</taxon>
        <taxon>Thermotogati</taxon>
        <taxon>Thermotogota</taxon>
        <taxon>Thermotogae</taxon>
        <taxon>Thermotogales</taxon>
        <taxon>Fervidobacteriaceae</taxon>
        <taxon>Thermosipho</taxon>
    </lineage>
</organism>
<feature type="domain" description="MOFRL-associated" evidence="2">
    <location>
        <begin position="7"/>
        <end position="226"/>
    </location>
</feature>
<gene>
    <name evidence="3" type="ORF">HNP65_001921</name>
</gene>
<dbReference type="InterPro" id="IPR039760">
    <property type="entry name" value="MOFRL_protein"/>
</dbReference>
<dbReference type="EC" id="1.1.1.81" evidence="3"/>
<protein>
    <submittedName>
        <fullName evidence="3">Hydroxypyruvate reductase</fullName>
        <ecNumber evidence="3">1.1.1.81</ecNumber>
    </submittedName>
</protein>
<name>A0A841GUV1_9BACT</name>
<proteinExistence type="predicted"/>
<keyword evidence="3" id="KW-0670">Pyruvate</keyword>
<dbReference type="PANTHER" id="PTHR12227:SF0">
    <property type="entry name" value="GLYCERATE KINASE"/>
    <property type="match status" value="1"/>
</dbReference>
<dbReference type="InterPro" id="IPR025286">
    <property type="entry name" value="MOFRL_assoc_dom"/>
</dbReference>
<dbReference type="InterPro" id="IPR038614">
    <property type="entry name" value="GK_N_sf"/>
</dbReference>
<dbReference type="Gene3D" id="3.40.1480.10">
    <property type="entry name" value="MOFRL domain"/>
    <property type="match status" value="1"/>
</dbReference>